<reference evidence="3" key="1">
    <citation type="submission" date="2020-04" db="EMBL/GenBank/DDBJ databases">
        <title>Deep metagenomics examines the oral microbiome during advanced dental caries in children, revealing novel taxa and co-occurrences with host molecules.</title>
        <authorList>
            <person name="Baker J.L."/>
            <person name="Morton J.T."/>
            <person name="Dinis M."/>
            <person name="Alvarez R."/>
            <person name="Tran N.C."/>
            <person name="Knight R."/>
            <person name="Edlund A."/>
        </authorList>
    </citation>
    <scope>NUCLEOTIDE SEQUENCE</scope>
    <source>
        <strain evidence="3">JCVI_32_bin.24</strain>
    </source>
</reference>
<comment type="caution">
    <text evidence="1">Lacks conserved residue(s) required for the propagation of feature annotation.</text>
</comment>
<gene>
    <name evidence="3" type="ORF">HXL68_01830</name>
</gene>
<comment type="caution">
    <text evidence="3">The sequence shown here is derived from an EMBL/GenBank/DDBJ whole genome shotgun (WGS) entry which is preliminary data.</text>
</comment>
<accession>A0A930G0H7</accession>
<proteinExistence type="predicted"/>
<protein>
    <recommendedName>
        <fullName evidence="2">Response regulatory domain-containing protein</fullName>
    </recommendedName>
</protein>
<name>A0A930G0H7_9RHOO</name>
<evidence type="ECO:0000313" key="3">
    <source>
        <dbReference type="EMBL" id="MBF1163758.1"/>
    </source>
</evidence>
<dbReference type="GO" id="GO:0000160">
    <property type="term" value="P:phosphorelay signal transduction system"/>
    <property type="evidence" value="ECO:0007669"/>
    <property type="project" value="InterPro"/>
</dbReference>
<dbReference type="Proteomes" id="UP000718593">
    <property type="component" value="Unassembled WGS sequence"/>
</dbReference>
<organism evidence="3 4">
    <name type="scientific">Dechloromonas agitata</name>
    <dbReference type="NCBI Taxonomy" id="73030"/>
    <lineage>
        <taxon>Bacteria</taxon>
        <taxon>Pseudomonadati</taxon>
        <taxon>Pseudomonadota</taxon>
        <taxon>Betaproteobacteria</taxon>
        <taxon>Rhodocyclales</taxon>
        <taxon>Azonexaceae</taxon>
        <taxon>Dechloromonas</taxon>
    </lineage>
</organism>
<dbReference type="InterPro" id="IPR001789">
    <property type="entry name" value="Sig_transdc_resp-reg_receiver"/>
</dbReference>
<dbReference type="InterPro" id="IPR011006">
    <property type="entry name" value="CheY-like_superfamily"/>
</dbReference>
<dbReference type="AlphaFoldDB" id="A0A930G0H7"/>
<sequence length="61" mass="6739">MSGIDLCQIIRNDLALIDLPVVVFTAGHQVERVAHLRLAGFNDFLFKPVQNAVLDSVLPTH</sequence>
<feature type="domain" description="Response regulatory" evidence="2">
    <location>
        <begin position="1"/>
        <end position="61"/>
    </location>
</feature>
<dbReference type="SUPFAM" id="SSF52172">
    <property type="entry name" value="CheY-like"/>
    <property type="match status" value="1"/>
</dbReference>
<dbReference type="EMBL" id="JABZMI010000014">
    <property type="protein sequence ID" value="MBF1163758.1"/>
    <property type="molecule type" value="Genomic_DNA"/>
</dbReference>
<evidence type="ECO:0000313" key="4">
    <source>
        <dbReference type="Proteomes" id="UP000718593"/>
    </source>
</evidence>
<evidence type="ECO:0000256" key="1">
    <source>
        <dbReference type="PROSITE-ProRule" id="PRU00169"/>
    </source>
</evidence>
<evidence type="ECO:0000259" key="2">
    <source>
        <dbReference type="PROSITE" id="PS50110"/>
    </source>
</evidence>
<dbReference type="PROSITE" id="PS50110">
    <property type="entry name" value="RESPONSE_REGULATORY"/>
    <property type="match status" value="1"/>
</dbReference>
<dbReference type="Gene3D" id="3.40.50.2300">
    <property type="match status" value="1"/>
</dbReference>